<sequence>MLYGIEKNSTDFTIGEKYIMKAASEVGLLEKHIEDFIADHPETLFPNEEVLVIAQSISYRNMADVLALDATGNLIIVEIKRDHSSRETVAQLLEYAAKMKDATYDELNDISQKYKKRTTSDLYDAFKVFSDDDYIEKEKLGSKQRIIIVAPDSDEGLQRIVTWLRFYGVPIEFVPFSIFADENGQPKIFEIKGVQDTPDSAVSSGTWKRHWIFNTNETHSPGAYKEMFERNVAAIYGYENGPRNLQGSSVGDIILAYVNEKGLLAIGEVLDEKVVPGVGIFFDKVTGQQVPDEYHIKVKWNDKVSPVTNGEAKKIGYNLPVRTVFGKLHNGEMAQKIVEELNKR</sequence>
<evidence type="ECO:0000313" key="2">
    <source>
        <dbReference type="Proteomes" id="UP000698173"/>
    </source>
</evidence>
<dbReference type="GO" id="GO:0003676">
    <property type="term" value="F:nucleic acid binding"/>
    <property type="evidence" value="ECO:0007669"/>
    <property type="project" value="InterPro"/>
</dbReference>
<evidence type="ECO:0008006" key="3">
    <source>
        <dbReference type="Google" id="ProtNLM"/>
    </source>
</evidence>
<proteinExistence type="predicted"/>
<dbReference type="Gene3D" id="3.40.1350.10">
    <property type="match status" value="1"/>
</dbReference>
<dbReference type="EMBL" id="DYWT01000183">
    <property type="protein sequence ID" value="HJF32285.1"/>
    <property type="molecule type" value="Genomic_DNA"/>
</dbReference>
<dbReference type="AlphaFoldDB" id="A0A921FZ48"/>
<organism evidence="1 2">
    <name type="scientific">Sporosarcina psychrophila</name>
    <name type="common">Bacillus psychrophilus</name>
    <dbReference type="NCBI Taxonomy" id="1476"/>
    <lineage>
        <taxon>Bacteria</taxon>
        <taxon>Bacillati</taxon>
        <taxon>Bacillota</taxon>
        <taxon>Bacilli</taxon>
        <taxon>Bacillales</taxon>
        <taxon>Caryophanaceae</taxon>
        <taxon>Sporosarcina</taxon>
    </lineage>
</organism>
<accession>A0A921FZ48</accession>
<reference evidence="1" key="2">
    <citation type="submission" date="2021-09" db="EMBL/GenBank/DDBJ databases">
        <authorList>
            <person name="Gilroy R."/>
        </authorList>
    </citation>
    <scope>NUCLEOTIDE SEQUENCE</scope>
    <source>
        <strain evidence="1">CHK171-7178</strain>
    </source>
</reference>
<gene>
    <name evidence="1" type="ORF">K8V56_11005</name>
</gene>
<comment type="caution">
    <text evidence="1">The sequence shown here is derived from an EMBL/GenBank/DDBJ whole genome shotgun (WGS) entry which is preliminary data.</text>
</comment>
<name>A0A921FZ48_SPOPS</name>
<reference evidence="1" key="1">
    <citation type="journal article" date="2021" name="PeerJ">
        <title>Extensive microbial diversity within the chicken gut microbiome revealed by metagenomics and culture.</title>
        <authorList>
            <person name="Gilroy R."/>
            <person name="Ravi A."/>
            <person name="Getino M."/>
            <person name="Pursley I."/>
            <person name="Horton D.L."/>
            <person name="Alikhan N.F."/>
            <person name="Baker D."/>
            <person name="Gharbi K."/>
            <person name="Hall N."/>
            <person name="Watson M."/>
            <person name="Adriaenssens E.M."/>
            <person name="Foster-Nyarko E."/>
            <person name="Jarju S."/>
            <person name="Secka A."/>
            <person name="Antonio M."/>
            <person name="Oren A."/>
            <person name="Chaudhuri R.R."/>
            <person name="La Ragione R."/>
            <person name="Hildebrand F."/>
            <person name="Pallen M.J."/>
        </authorList>
    </citation>
    <scope>NUCLEOTIDE SEQUENCE</scope>
    <source>
        <strain evidence="1">CHK171-7178</strain>
    </source>
</reference>
<dbReference type="InterPro" id="IPR011856">
    <property type="entry name" value="tRNA_endonuc-like_dom_sf"/>
</dbReference>
<protein>
    <recommendedName>
        <fullName evidence="3">DUF91 domain-containing protein</fullName>
    </recommendedName>
</protein>
<dbReference type="Proteomes" id="UP000698173">
    <property type="component" value="Unassembled WGS sequence"/>
</dbReference>
<evidence type="ECO:0000313" key="1">
    <source>
        <dbReference type="EMBL" id="HJF32285.1"/>
    </source>
</evidence>